<feature type="compositionally biased region" description="Basic residues" evidence="1">
    <location>
        <begin position="30"/>
        <end position="40"/>
    </location>
</feature>
<feature type="compositionally biased region" description="Low complexity" evidence="1">
    <location>
        <begin position="194"/>
        <end position="204"/>
    </location>
</feature>
<evidence type="ECO:0000313" key="2">
    <source>
        <dbReference type="EMBL" id="CAA9457108.1"/>
    </source>
</evidence>
<dbReference type="EMBL" id="CADCVH010000053">
    <property type="protein sequence ID" value="CAA9457108.1"/>
    <property type="molecule type" value="Genomic_DNA"/>
</dbReference>
<evidence type="ECO:0000256" key="1">
    <source>
        <dbReference type="SAM" id="MobiDB-lite"/>
    </source>
</evidence>
<sequence>EDGPKNEGTGDDPDRGGRRADARPRLGVPGHRRAARRARARAGGLGPLYGPPPGGAGPLPRRLRAGSAWLRPERGAGPRAGHGRPGRRAGRLDAGGRPEKGRAHRELHGLPGHRLAGPAPSRARREGGFAGPDDGPARAKHAPADRAFPNRHAPRAPFPDRHRGSRPLPGGRWPVLADLPPRHRGPHRGEAPEGARAGARLARLARPDLARGLGRRGRASPARRPARRPARGGPRRELLRAGGVRPRGPVLPRRRV</sequence>
<feature type="non-terminal residue" evidence="2">
    <location>
        <position position="256"/>
    </location>
</feature>
<feature type="compositionally biased region" description="Low complexity" evidence="1">
    <location>
        <begin position="240"/>
        <end position="256"/>
    </location>
</feature>
<gene>
    <name evidence="2" type="ORF">AVDCRST_MAG02-2462</name>
</gene>
<name>A0A6J4R1E2_9ACTN</name>
<feature type="compositionally biased region" description="Basic and acidic residues" evidence="1">
    <location>
        <begin position="12"/>
        <end position="24"/>
    </location>
</feature>
<feature type="region of interest" description="Disordered" evidence="1">
    <location>
        <begin position="1"/>
        <end position="256"/>
    </location>
</feature>
<feature type="compositionally biased region" description="Basic and acidic residues" evidence="1">
    <location>
        <begin position="90"/>
        <end position="108"/>
    </location>
</feature>
<organism evidence="2">
    <name type="scientific">uncultured Rubrobacteraceae bacterium</name>
    <dbReference type="NCBI Taxonomy" id="349277"/>
    <lineage>
        <taxon>Bacteria</taxon>
        <taxon>Bacillati</taxon>
        <taxon>Actinomycetota</taxon>
        <taxon>Rubrobacteria</taxon>
        <taxon>Rubrobacterales</taxon>
        <taxon>Rubrobacteraceae</taxon>
        <taxon>environmental samples</taxon>
    </lineage>
</organism>
<proteinExistence type="predicted"/>
<dbReference type="AlphaFoldDB" id="A0A6J4R1E2"/>
<reference evidence="2" key="1">
    <citation type="submission" date="2020-02" db="EMBL/GenBank/DDBJ databases">
        <authorList>
            <person name="Meier V. D."/>
        </authorList>
    </citation>
    <scope>NUCLEOTIDE SEQUENCE</scope>
    <source>
        <strain evidence="2">AVDCRST_MAG02</strain>
    </source>
</reference>
<accession>A0A6J4R1E2</accession>
<protein>
    <submittedName>
        <fullName evidence="2">Uncharacterized protein</fullName>
    </submittedName>
</protein>
<feature type="non-terminal residue" evidence="2">
    <location>
        <position position="1"/>
    </location>
</feature>